<keyword evidence="7" id="KW-1185">Reference proteome</keyword>
<evidence type="ECO:0000313" key="7">
    <source>
        <dbReference type="Proteomes" id="UP000818624"/>
    </source>
</evidence>
<evidence type="ECO:0000256" key="3">
    <source>
        <dbReference type="ARBA" id="ARBA00014974"/>
    </source>
</evidence>
<dbReference type="EC" id="2.7.1.59" evidence="2"/>
<comment type="similarity">
    <text evidence="1">Belongs to the eukaryotic-type N-acetylglucosamine kinase family.</text>
</comment>
<protein>
    <recommendedName>
        <fullName evidence="3">N-acetyl-D-glucosamine kinase</fullName>
        <ecNumber evidence="2">2.7.1.59</ecNumber>
    </recommendedName>
    <alternativeName>
        <fullName evidence="4">GlcNAc kinase</fullName>
    </alternativeName>
</protein>
<dbReference type="CDD" id="cd24007">
    <property type="entry name" value="ASKHA_NBD_eukNAGK-like"/>
    <property type="match status" value="1"/>
</dbReference>
<dbReference type="InterPro" id="IPR002731">
    <property type="entry name" value="ATPase_BadF"/>
</dbReference>
<accession>A0ABY8EMJ7</accession>
<dbReference type="EMBL" id="CP046234">
    <property type="protein sequence ID" value="WFD46701.1"/>
    <property type="molecule type" value="Genomic_DNA"/>
</dbReference>
<proteinExistence type="inferred from homology"/>
<feature type="domain" description="ATPase BadF/BadG/BcrA/BcrD type" evidence="5">
    <location>
        <begin position="10"/>
        <end position="291"/>
    </location>
</feature>
<name>A0ABY8EMJ7_MALFU</name>
<gene>
    <name evidence="6" type="ORF">GLX27_001338</name>
</gene>
<dbReference type="PANTHER" id="PTHR43190">
    <property type="entry name" value="N-ACETYL-D-GLUCOSAMINE KINASE"/>
    <property type="match status" value="1"/>
</dbReference>
<evidence type="ECO:0000259" key="5">
    <source>
        <dbReference type="Pfam" id="PF01869"/>
    </source>
</evidence>
<dbReference type="InterPro" id="IPR052519">
    <property type="entry name" value="Euk-type_GlcNAc_Kinase"/>
</dbReference>
<dbReference type="PANTHER" id="PTHR43190:SF3">
    <property type="entry name" value="N-ACETYL-D-GLUCOSAMINE KINASE"/>
    <property type="match status" value="1"/>
</dbReference>
<dbReference type="SUPFAM" id="SSF53067">
    <property type="entry name" value="Actin-like ATPase domain"/>
    <property type="match status" value="2"/>
</dbReference>
<dbReference type="Proteomes" id="UP000818624">
    <property type="component" value="Chromosome 1"/>
</dbReference>
<evidence type="ECO:0000256" key="2">
    <source>
        <dbReference type="ARBA" id="ARBA00012122"/>
    </source>
</evidence>
<evidence type="ECO:0000256" key="4">
    <source>
        <dbReference type="ARBA" id="ARBA00031123"/>
    </source>
</evidence>
<organism evidence="6 7">
    <name type="scientific">Malassezia furfur</name>
    <name type="common">Pityriasis versicolor infection agent</name>
    <name type="synonym">Pityrosporum furfur</name>
    <dbReference type="NCBI Taxonomy" id="55194"/>
    <lineage>
        <taxon>Eukaryota</taxon>
        <taxon>Fungi</taxon>
        <taxon>Dikarya</taxon>
        <taxon>Basidiomycota</taxon>
        <taxon>Ustilaginomycotina</taxon>
        <taxon>Malasseziomycetes</taxon>
        <taxon>Malasseziales</taxon>
        <taxon>Malasseziaceae</taxon>
        <taxon>Malassezia</taxon>
    </lineage>
</organism>
<dbReference type="InterPro" id="IPR043129">
    <property type="entry name" value="ATPase_NBD"/>
</dbReference>
<evidence type="ECO:0000256" key="1">
    <source>
        <dbReference type="ARBA" id="ARBA00006198"/>
    </source>
</evidence>
<dbReference type="Gene3D" id="3.30.420.40">
    <property type="match status" value="2"/>
</dbReference>
<reference evidence="6 7" key="1">
    <citation type="journal article" date="2020" name="Elife">
        <title>Loss of centromere function drives karyotype evolution in closely related Malassezia species.</title>
        <authorList>
            <person name="Sankaranarayanan S.R."/>
            <person name="Ianiri G."/>
            <person name="Coelho M.A."/>
            <person name="Reza M.H."/>
            <person name="Thimmappa B.C."/>
            <person name="Ganguly P."/>
            <person name="Vadnala R.N."/>
            <person name="Sun S."/>
            <person name="Siddharthan R."/>
            <person name="Tellgren-Roth C."/>
            <person name="Dawson T.L."/>
            <person name="Heitman J."/>
            <person name="Sanyal K."/>
        </authorList>
    </citation>
    <scope>NUCLEOTIDE SEQUENCE [LARGE SCALE GENOMIC DNA]</scope>
    <source>
        <strain evidence="6">CBS14141</strain>
    </source>
</reference>
<evidence type="ECO:0000313" key="6">
    <source>
        <dbReference type="EMBL" id="WFD46701.1"/>
    </source>
</evidence>
<dbReference type="Pfam" id="PF01869">
    <property type="entry name" value="BcrAD_BadFG"/>
    <property type="match status" value="1"/>
</dbReference>
<sequence length="305" mass="31096">MAAAPAFLAVDGGATKTAAVLVDEHGQVLARASTDPSNVARIGVEAWAAVIEKVVALLWQQLTQSFALTRAWIGTAGIHGDVHVPEAHAAACNVLKLDSADVRVTSDAALLSAGLRGTGMAVIAGTGSVVHGFVYTPQGPRYVESAGGLGWILGDEGSAYGVGRAALRRVLSDDAPALCAAVLAHYAVDTRAALLNAVYAPGVGPDRIALLAPIVFSLAFDDGDAPARAVVQEQAAALADQIARVAPALDAPTWELVFGGSVVQQDAYRTEVLDALRRGGHEVTRVSVVADAAAAAAQAMRGATV</sequence>